<comment type="caution">
    <text evidence="4">The sequence shown here is derived from an EMBL/GenBank/DDBJ whole genome shotgun (WGS) entry which is preliminary data.</text>
</comment>
<sequence>MRTRHVPRALAVGISCVLATSGLAAPVVAASPHANGDQVRFLGETTVAAGQLFQGTELGGFSGIDRDRRTGEWVLISDDRSDRQPARFYTARIDVDAAGVHDVRFTGTHPFRRPDGAPYPPASAGDGTTVDPEDIRVDPWTGQYWWSQEGNRPHGAPTPTDAVIQPSIQRADRTGAYAGSLPLPENYRITTEPRGPRRNLSLEAITFAAGGALVTSAVESPLLQDGPLPSPGSGELSRITVQDRTGHVVAQYAYPQEPLFAAPNPPGSFADSGISEILAHPTDPARYLVLERGFSTGHGYDVKLFEMSTRGATDVQHVDSLARTDVVPVRKRLLADFDRFPLPRMDNFEGMAWGPRLPTGERTLLVVSDDNFWPGENNRFVALAVR</sequence>
<keyword evidence="2" id="KW-0732">Signal</keyword>
<proteinExistence type="predicted"/>
<evidence type="ECO:0000259" key="3">
    <source>
        <dbReference type="Pfam" id="PF13449"/>
    </source>
</evidence>
<protein>
    <submittedName>
        <fullName evidence="4">Esterase-like activity of phytase family protein</fullName>
    </submittedName>
</protein>
<dbReference type="Proteomes" id="UP001564626">
    <property type="component" value="Unassembled WGS sequence"/>
</dbReference>
<accession>A0ABV4CPN5</accession>
<dbReference type="Pfam" id="PF13449">
    <property type="entry name" value="Phytase-like"/>
    <property type="match status" value="1"/>
</dbReference>
<feature type="domain" description="Phytase-like" evidence="3">
    <location>
        <begin position="56"/>
        <end position="372"/>
    </location>
</feature>
<evidence type="ECO:0000256" key="1">
    <source>
        <dbReference type="SAM" id="MobiDB-lite"/>
    </source>
</evidence>
<feature type="signal peptide" evidence="2">
    <location>
        <begin position="1"/>
        <end position="24"/>
    </location>
</feature>
<feature type="region of interest" description="Disordered" evidence="1">
    <location>
        <begin position="106"/>
        <end position="131"/>
    </location>
</feature>
<gene>
    <name evidence="4" type="ORF">AB8O55_23560</name>
</gene>
<evidence type="ECO:0000313" key="4">
    <source>
        <dbReference type="EMBL" id="MEY8042398.1"/>
    </source>
</evidence>
<feature type="chain" id="PRO_5047144282" evidence="2">
    <location>
        <begin position="25"/>
        <end position="386"/>
    </location>
</feature>
<dbReference type="RefSeq" id="WP_345356943.1">
    <property type="nucleotide sequence ID" value="NZ_BAABII010000003.1"/>
</dbReference>
<dbReference type="InterPro" id="IPR027372">
    <property type="entry name" value="Phytase-like_dom"/>
</dbReference>
<reference evidence="4 5" key="1">
    <citation type="submission" date="2024-08" db="EMBL/GenBank/DDBJ databases">
        <title>Genome mining of Saccharopolyspora cebuensis PGLac3 from Nigerian medicinal plant.</title>
        <authorList>
            <person name="Ezeobiora C.E."/>
            <person name="Igbokwe N.H."/>
            <person name="Amin D.H."/>
            <person name="Mendie U.E."/>
        </authorList>
    </citation>
    <scope>NUCLEOTIDE SEQUENCE [LARGE SCALE GENOMIC DNA]</scope>
    <source>
        <strain evidence="4 5">PGLac3</strain>
    </source>
</reference>
<organism evidence="4 5">
    <name type="scientific">Saccharopolyspora cebuensis</name>
    <dbReference type="NCBI Taxonomy" id="418759"/>
    <lineage>
        <taxon>Bacteria</taxon>
        <taxon>Bacillati</taxon>
        <taxon>Actinomycetota</taxon>
        <taxon>Actinomycetes</taxon>
        <taxon>Pseudonocardiales</taxon>
        <taxon>Pseudonocardiaceae</taxon>
        <taxon>Saccharopolyspora</taxon>
    </lineage>
</organism>
<keyword evidence="5" id="KW-1185">Reference proteome</keyword>
<evidence type="ECO:0000256" key="2">
    <source>
        <dbReference type="SAM" id="SignalP"/>
    </source>
</evidence>
<dbReference type="EMBL" id="JBGEHV010000056">
    <property type="protein sequence ID" value="MEY8042398.1"/>
    <property type="molecule type" value="Genomic_DNA"/>
</dbReference>
<name>A0ABV4CPN5_9PSEU</name>
<evidence type="ECO:0000313" key="5">
    <source>
        <dbReference type="Proteomes" id="UP001564626"/>
    </source>
</evidence>